<gene>
    <name evidence="1" type="ORF">WICPIJ_005452</name>
</gene>
<protein>
    <submittedName>
        <fullName evidence="1">Uncharacterized protein</fullName>
    </submittedName>
</protein>
<proteinExistence type="predicted"/>
<organism evidence="1 2">
    <name type="scientific">Wickerhamomyces pijperi</name>
    <name type="common">Yeast</name>
    <name type="synonym">Pichia pijperi</name>
    <dbReference type="NCBI Taxonomy" id="599730"/>
    <lineage>
        <taxon>Eukaryota</taxon>
        <taxon>Fungi</taxon>
        <taxon>Dikarya</taxon>
        <taxon>Ascomycota</taxon>
        <taxon>Saccharomycotina</taxon>
        <taxon>Saccharomycetes</taxon>
        <taxon>Phaffomycetales</taxon>
        <taxon>Wickerhamomycetaceae</taxon>
        <taxon>Wickerhamomyces</taxon>
    </lineage>
</organism>
<reference evidence="1" key="1">
    <citation type="journal article" date="2021" name="Open Biol.">
        <title>Shared evolutionary footprints suggest mitochondrial oxidative damage underlies multiple complex I losses in fungi.</title>
        <authorList>
            <person name="Schikora-Tamarit M.A."/>
            <person name="Marcet-Houben M."/>
            <person name="Nosek J."/>
            <person name="Gabaldon T."/>
        </authorList>
    </citation>
    <scope>NUCLEOTIDE SEQUENCE</scope>
    <source>
        <strain evidence="1">CBS2887</strain>
    </source>
</reference>
<dbReference type="AlphaFoldDB" id="A0A9P8Q604"/>
<reference evidence="1" key="2">
    <citation type="submission" date="2021-01" db="EMBL/GenBank/DDBJ databases">
        <authorList>
            <person name="Schikora-Tamarit M.A."/>
        </authorList>
    </citation>
    <scope>NUCLEOTIDE SEQUENCE</scope>
    <source>
        <strain evidence="1">CBS2887</strain>
    </source>
</reference>
<dbReference type="EMBL" id="JAEUBG010003037">
    <property type="protein sequence ID" value="KAH3683605.1"/>
    <property type="molecule type" value="Genomic_DNA"/>
</dbReference>
<evidence type="ECO:0000313" key="1">
    <source>
        <dbReference type="EMBL" id="KAH3683605.1"/>
    </source>
</evidence>
<keyword evidence="2" id="KW-1185">Reference proteome</keyword>
<accession>A0A9P8Q604</accession>
<comment type="caution">
    <text evidence="1">The sequence shown here is derived from an EMBL/GenBank/DDBJ whole genome shotgun (WGS) entry which is preliminary data.</text>
</comment>
<evidence type="ECO:0000313" key="2">
    <source>
        <dbReference type="Proteomes" id="UP000774326"/>
    </source>
</evidence>
<sequence>MEPEEDGVRGVPFWGLQDVSLDDWWRDRTVVTSTNERLEHFVLGGKFFQMVNHLCFGITGLWLDLQFSLHEHLFWDNLLDELLEILEAQSGKHVLNITGVRAQMSVSECIQWFELGRDTGQGGKSVCLFVRFRGDISFSEG</sequence>
<dbReference type="Proteomes" id="UP000774326">
    <property type="component" value="Unassembled WGS sequence"/>
</dbReference>
<name>A0A9P8Q604_WICPI</name>